<sequence>MLRYIEHKVSGQAAFFIKKLWILDNQYHAQPVIQKNVLPNGCFTIVFIHGNGLEVTTKQGLHVLPAGIYFCGQLTEAIQVNILAHTLATMVQLYPFTPAHFTQQPLETYVDRVVPINTLDLPFNMAPHVHYTGSTRKVLWYTFKNFIPLVHNAPSAVMITQVCKMLTDMPSLTLSSICATLGCSPRHLQKKFKLHVGITPKELAIILKLRLAVDDVTDDKLPYTQLALNHHFYDQAHFNNTFQQIVKTSPGKFRAPDYLLSEKN</sequence>
<dbReference type="Pfam" id="PF20240">
    <property type="entry name" value="DUF6597"/>
    <property type="match status" value="1"/>
</dbReference>
<name>A0A327QF33_9BACT</name>
<keyword evidence="1" id="KW-0805">Transcription regulation</keyword>
<evidence type="ECO:0000313" key="5">
    <source>
        <dbReference type="EMBL" id="RAJ02384.1"/>
    </source>
</evidence>
<dbReference type="PROSITE" id="PS01124">
    <property type="entry name" value="HTH_ARAC_FAMILY_2"/>
    <property type="match status" value="1"/>
</dbReference>
<dbReference type="EMBL" id="QLLL01000006">
    <property type="protein sequence ID" value="RAJ02384.1"/>
    <property type="molecule type" value="Genomic_DNA"/>
</dbReference>
<proteinExistence type="predicted"/>
<dbReference type="SUPFAM" id="SSF46689">
    <property type="entry name" value="Homeodomain-like"/>
    <property type="match status" value="1"/>
</dbReference>
<gene>
    <name evidence="5" type="ORF">LX64_03396</name>
</gene>
<dbReference type="GO" id="GO:0003700">
    <property type="term" value="F:DNA-binding transcription factor activity"/>
    <property type="evidence" value="ECO:0007669"/>
    <property type="project" value="InterPro"/>
</dbReference>
<comment type="caution">
    <text evidence="5">The sequence shown here is derived from an EMBL/GenBank/DDBJ whole genome shotgun (WGS) entry which is preliminary data.</text>
</comment>
<dbReference type="InterPro" id="IPR009057">
    <property type="entry name" value="Homeodomain-like_sf"/>
</dbReference>
<dbReference type="InterPro" id="IPR050204">
    <property type="entry name" value="AraC_XylS_family_regulators"/>
</dbReference>
<evidence type="ECO:0000256" key="1">
    <source>
        <dbReference type="ARBA" id="ARBA00023015"/>
    </source>
</evidence>
<dbReference type="SMART" id="SM00342">
    <property type="entry name" value="HTH_ARAC"/>
    <property type="match status" value="1"/>
</dbReference>
<evidence type="ECO:0000313" key="6">
    <source>
        <dbReference type="Proteomes" id="UP000249547"/>
    </source>
</evidence>
<dbReference type="PANTHER" id="PTHR46796">
    <property type="entry name" value="HTH-TYPE TRANSCRIPTIONAL ACTIVATOR RHAS-RELATED"/>
    <property type="match status" value="1"/>
</dbReference>
<dbReference type="GO" id="GO:0043565">
    <property type="term" value="F:sequence-specific DNA binding"/>
    <property type="evidence" value="ECO:0007669"/>
    <property type="project" value="InterPro"/>
</dbReference>
<organism evidence="5 6">
    <name type="scientific">Chitinophaga skermanii</name>
    <dbReference type="NCBI Taxonomy" id="331697"/>
    <lineage>
        <taxon>Bacteria</taxon>
        <taxon>Pseudomonadati</taxon>
        <taxon>Bacteroidota</taxon>
        <taxon>Chitinophagia</taxon>
        <taxon>Chitinophagales</taxon>
        <taxon>Chitinophagaceae</taxon>
        <taxon>Chitinophaga</taxon>
    </lineage>
</organism>
<accession>A0A327QF33</accession>
<feature type="domain" description="HTH araC/xylS-type" evidence="4">
    <location>
        <begin position="156"/>
        <end position="256"/>
    </location>
</feature>
<reference evidence="5 6" key="1">
    <citation type="submission" date="2018-06" db="EMBL/GenBank/DDBJ databases">
        <title>Genomic Encyclopedia of Archaeal and Bacterial Type Strains, Phase II (KMG-II): from individual species to whole genera.</title>
        <authorList>
            <person name="Goeker M."/>
        </authorList>
    </citation>
    <scope>NUCLEOTIDE SEQUENCE [LARGE SCALE GENOMIC DNA]</scope>
    <source>
        <strain evidence="5 6">DSM 23857</strain>
    </source>
</reference>
<dbReference type="RefSeq" id="WP_111598831.1">
    <property type="nucleotide sequence ID" value="NZ_QLLL01000006.1"/>
</dbReference>
<evidence type="ECO:0000256" key="3">
    <source>
        <dbReference type="ARBA" id="ARBA00023163"/>
    </source>
</evidence>
<dbReference type="PANTHER" id="PTHR46796:SF13">
    <property type="entry name" value="HTH-TYPE TRANSCRIPTIONAL ACTIVATOR RHAS"/>
    <property type="match status" value="1"/>
</dbReference>
<dbReference type="InterPro" id="IPR046532">
    <property type="entry name" value="DUF6597"/>
</dbReference>
<protein>
    <submittedName>
        <fullName evidence="5">AraC-like DNA-binding protein</fullName>
    </submittedName>
</protein>
<dbReference type="InterPro" id="IPR018060">
    <property type="entry name" value="HTH_AraC"/>
</dbReference>
<dbReference type="Gene3D" id="1.10.10.60">
    <property type="entry name" value="Homeodomain-like"/>
    <property type="match status" value="1"/>
</dbReference>
<dbReference type="AlphaFoldDB" id="A0A327QF33"/>
<evidence type="ECO:0000259" key="4">
    <source>
        <dbReference type="PROSITE" id="PS01124"/>
    </source>
</evidence>
<evidence type="ECO:0000256" key="2">
    <source>
        <dbReference type="ARBA" id="ARBA00023125"/>
    </source>
</evidence>
<dbReference type="OrthoDB" id="655946at2"/>
<keyword evidence="2 5" id="KW-0238">DNA-binding</keyword>
<keyword evidence="6" id="KW-1185">Reference proteome</keyword>
<keyword evidence="3" id="KW-0804">Transcription</keyword>
<dbReference type="Proteomes" id="UP000249547">
    <property type="component" value="Unassembled WGS sequence"/>
</dbReference>
<dbReference type="Pfam" id="PF12833">
    <property type="entry name" value="HTH_18"/>
    <property type="match status" value="1"/>
</dbReference>